<dbReference type="PANTHER" id="PTHR42879">
    <property type="entry name" value="3-OXOACYL-(ACYL-CARRIER-PROTEIN) REDUCTASE"/>
    <property type="match status" value="1"/>
</dbReference>
<sequence>MDLELTGKSVLVTAASKGLGKASALQFVKEGANVTIASRSIEQLQQAQAEILAATGKQVQIVEMDVRNFQQIQAAVRTAAVDNKLDVLVTNAGGPKGGTFQQMDDADWQAAFELNLLSVIRMIREAIPYMRQAGGGRIVNLTSTSIKQPIDGLILSSIFRAGVQSLTKSLASELASDHILINTVAPGRIATDRIFELDQLKADKQQTTLDAIQAAALQHIPLGRMGEPEEFAKIVVFYGSFANSYVTGQSVLVDGGMVKAL</sequence>
<dbReference type="PRINTS" id="PR00081">
    <property type="entry name" value="GDHRDH"/>
</dbReference>
<dbReference type="RefSeq" id="WP_377769822.1">
    <property type="nucleotide sequence ID" value="NZ_JBHUHO010000008.1"/>
</dbReference>
<dbReference type="InterPro" id="IPR050259">
    <property type="entry name" value="SDR"/>
</dbReference>
<reference evidence="3" key="1">
    <citation type="journal article" date="2019" name="Int. J. Syst. Evol. Microbiol.">
        <title>The Global Catalogue of Microorganisms (GCM) 10K type strain sequencing project: providing services to taxonomists for standard genome sequencing and annotation.</title>
        <authorList>
            <consortium name="The Broad Institute Genomics Platform"/>
            <consortium name="The Broad Institute Genome Sequencing Center for Infectious Disease"/>
            <person name="Wu L."/>
            <person name="Ma J."/>
        </authorList>
    </citation>
    <scope>NUCLEOTIDE SEQUENCE [LARGE SCALE GENOMIC DNA]</scope>
    <source>
        <strain evidence="3">GH52</strain>
    </source>
</reference>
<accession>A0ABW4YGB5</accession>
<proteinExistence type="inferred from homology"/>
<dbReference type="CDD" id="cd05344">
    <property type="entry name" value="BKR_like_SDR_like"/>
    <property type="match status" value="1"/>
</dbReference>
<dbReference type="Pfam" id="PF13561">
    <property type="entry name" value="adh_short_C2"/>
    <property type="match status" value="1"/>
</dbReference>
<evidence type="ECO:0000313" key="2">
    <source>
        <dbReference type="EMBL" id="MFD2114755.1"/>
    </source>
</evidence>
<name>A0ABW4YGB5_9BACL</name>
<dbReference type="PRINTS" id="PR00080">
    <property type="entry name" value="SDRFAMILY"/>
</dbReference>
<dbReference type="InterPro" id="IPR002347">
    <property type="entry name" value="SDR_fam"/>
</dbReference>
<dbReference type="InterPro" id="IPR036291">
    <property type="entry name" value="NAD(P)-bd_dom_sf"/>
</dbReference>
<evidence type="ECO:0000256" key="1">
    <source>
        <dbReference type="ARBA" id="ARBA00006484"/>
    </source>
</evidence>
<protein>
    <submittedName>
        <fullName evidence="2">SDR family oxidoreductase</fullName>
    </submittedName>
</protein>
<dbReference type="PANTHER" id="PTHR42879:SF6">
    <property type="entry name" value="NADPH-DEPENDENT REDUCTASE BACG"/>
    <property type="match status" value="1"/>
</dbReference>
<dbReference type="EMBL" id="JBHUHO010000008">
    <property type="protein sequence ID" value="MFD2114755.1"/>
    <property type="molecule type" value="Genomic_DNA"/>
</dbReference>
<evidence type="ECO:0000313" key="3">
    <source>
        <dbReference type="Proteomes" id="UP001597362"/>
    </source>
</evidence>
<dbReference type="Gene3D" id="3.40.50.720">
    <property type="entry name" value="NAD(P)-binding Rossmann-like Domain"/>
    <property type="match status" value="1"/>
</dbReference>
<comment type="similarity">
    <text evidence="1">Belongs to the short-chain dehydrogenases/reductases (SDR) family.</text>
</comment>
<organism evidence="2 3">
    <name type="scientific">Paenibacillus yanchengensis</name>
    <dbReference type="NCBI Taxonomy" id="2035833"/>
    <lineage>
        <taxon>Bacteria</taxon>
        <taxon>Bacillati</taxon>
        <taxon>Bacillota</taxon>
        <taxon>Bacilli</taxon>
        <taxon>Bacillales</taxon>
        <taxon>Paenibacillaceae</taxon>
        <taxon>Paenibacillus</taxon>
    </lineage>
</organism>
<comment type="caution">
    <text evidence="2">The sequence shown here is derived from an EMBL/GenBank/DDBJ whole genome shotgun (WGS) entry which is preliminary data.</text>
</comment>
<dbReference type="Proteomes" id="UP001597362">
    <property type="component" value="Unassembled WGS sequence"/>
</dbReference>
<gene>
    <name evidence="2" type="ORF">ACFSJH_03200</name>
</gene>
<dbReference type="SUPFAM" id="SSF51735">
    <property type="entry name" value="NAD(P)-binding Rossmann-fold domains"/>
    <property type="match status" value="1"/>
</dbReference>
<keyword evidence="3" id="KW-1185">Reference proteome</keyword>